<dbReference type="Pfam" id="PF12796">
    <property type="entry name" value="Ank_2"/>
    <property type="match status" value="2"/>
</dbReference>
<dbReference type="STRING" id="5722.A2G090"/>
<evidence type="ECO:0000256" key="2">
    <source>
        <dbReference type="ARBA" id="ARBA00023043"/>
    </source>
</evidence>
<dbReference type="EMBL" id="DS114201">
    <property type="protein sequence ID" value="EAX89425.1"/>
    <property type="molecule type" value="Genomic_DNA"/>
</dbReference>
<dbReference type="VEuPathDB" id="TrichDB:TVAG_211750"/>
<reference evidence="5" key="1">
    <citation type="submission" date="2006-10" db="EMBL/GenBank/DDBJ databases">
        <authorList>
            <person name="Amadeo P."/>
            <person name="Zhao Q."/>
            <person name="Wortman J."/>
            <person name="Fraser-Liggett C."/>
            <person name="Carlton J."/>
        </authorList>
    </citation>
    <scope>NUCLEOTIDE SEQUENCE</scope>
    <source>
        <strain evidence="5">G3</strain>
    </source>
</reference>
<dbReference type="SMART" id="SM00248">
    <property type="entry name" value="ANK"/>
    <property type="match status" value="6"/>
</dbReference>
<evidence type="ECO:0000256" key="3">
    <source>
        <dbReference type="PROSITE-ProRule" id="PRU00023"/>
    </source>
</evidence>
<keyword evidence="1" id="KW-0677">Repeat</keyword>
<protein>
    <recommendedName>
        <fullName evidence="4">DUF3447 domain-containing protein</fullName>
    </recommendedName>
</protein>
<dbReference type="SMR" id="A2G090"/>
<feature type="repeat" description="ANK" evidence="3">
    <location>
        <begin position="396"/>
        <end position="428"/>
    </location>
</feature>
<dbReference type="Pfam" id="PF00023">
    <property type="entry name" value="Ank"/>
    <property type="match status" value="1"/>
</dbReference>
<evidence type="ECO:0000259" key="4">
    <source>
        <dbReference type="Pfam" id="PF11929"/>
    </source>
</evidence>
<dbReference type="PANTHER" id="PTHR24193">
    <property type="entry name" value="ANKYRIN REPEAT PROTEIN"/>
    <property type="match status" value="1"/>
</dbReference>
<feature type="repeat" description="ANK" evidence="3">
    <location>
        <begin position="363"/>
        <end position="395"/>
    </location>
</feature>
<dbReference type="PANTHER" id="PTHR24193:SF121">
    <property type="entry name" value="ADA2A-CONTAINING COMPLEX COMPONENT 3, ISOFORM D"/>
    <property type="match status" value="1"/>
</dbReference>
<keyword evidence="6" id="KW-1185">Reference proteome</keyword>
<feature type="domain" description="DUF3447" evidence="4">
    <location>
        <begin position="178"/>
        <end position="250"/>
    </location>
</feature>
<dbReference type="Gene3D" id="1.25.40.20">
    <property type="entry name" value="Ankyrin repeat-containing domain"/>
    <property type="match status" value="1"/>
</dbReference>
<dbReference type="Pfam" id="PF11929">
    <property type="entry name" value="DUF3447"/>
    <property type="match status" value="1"/>
</dbReference>
<organism evidence="5 6">
    <name type="scientific">Trichomonas vaginalis (strain ATCC PRA-98 / G3)</name>
    <dbReference type="NCBI Taxonomy" id="412133"/>
    <lineage>
        <taxon>Eukaryota</taxon>
        <taxon>Metamonada</taxon>
        <taxon>Parabasalia</taxon>
        <taxon>Trichomonadida</taxon>
        <taxon>Trichomonadidae</taxon>
        <taxon>Trichomonas</taxon>
    </lineage>
</organism>
<dbReference type="AlphaFoldDB" id="A2G090"/>
<dbReference type="OrthoDB" id="194358at2759"/>
<gene>
    <name evidence="5" type="ORF">TVAG_211750</name>
</gene>
<dbReference type="RefSeq" id="XP_001302355.1">
    <property type="nucleotide sequence ID" value="XM_001302354.1"/>
</dbReference>
<dbReference type="InterPro" id="IPR050663">
    <property type="entry name" value="Ankyrin-SOCS_Box"/>
</dbReference>
<dbReference type="InterPro" id="IPR020683">
    <property type="entry name" value="DUF3447"/>
</dbReference>
<reference evidence="5" key="2">
    <citation type="journal article" date="2007" name="Science">
        <title>Draft genome sequence of the sexually transmitted pathogen Trichomonas vaginalis.</title>
        <authorList>
            <person name="Carlton J.M."/>
            <person name="Hirt R.P."/>
            <person name="Silva J.C."/>
            <person name="Delcher A.L."/>
            <person name="Schatz M."/>
            <person name="Zhao Q."/>
            <person name="Wortman J.R."/>
            <person name="Bidwell S.L."/>
            <person name="Alsmark U.C.M."/>
            <person name="Besteiro S."/>
            <person name="Sicheritz-Ponten T."/>
            <person name="Noel C.J."/>
            <person name="Dacks J.B."/>
            <person name="Foster P.G."/>
            <person name="Simillion C."/>
            <person name="Van de Peer Y."/>
            <person name="Miranda-Saavedra D."/>
            <person name="Barton G.J."/>
            <person name="Westrop G.D."/>
            <person name="Mueller S."/>
            <person name="Dessi D."/>
            <person name="Fiori P.L."/>
            <person name="Ren Q."/>
            <person name="Paulsen I."/>
            <person name="Zhang H."/>
            <person name="Bastida-Corcuera F.D."/>
            <person name="Simoes-Barbosa A."/>
            <person name="Brown M.T."/>
            <person name="Hayes R.D."/>
            <person name="Mukherjee M."/>
            <person name="Okumura C.Y."/>
            <person name="Schneider R."/>
            <person name="Smith A.J."/>
            <person name="Vanacova S."/>
            <person name="Villalvazo M."/>
            <person name="Haas B.J."/>
            <person name="Pertea M."/>
            <person name="Feldblyum T.V."/>
            <person name="Utterback T.R."/>
            <person name="Shu C.L."/>
            <person name="Osoegawa K."/>
            <person name="de Jong P.J."/>
            <person name="Hrdy I."/>
            <person name="Horvathova L."/>
            <person name="Zubacova Z."/>
            <person name="Dolezal P."/>
            <person name="Malik S.B."/>
            <person name="Logsdon J.M. Jr."/>
            <person name="Henze K."/>
            <person name="Gupta A."/>
            <person name="Wang C.C."/>
            <person name="Dunne R.L."/>
            <person name="Upcroft J.A."/>
            <person name="Upcroft P."/>
            <person name="White O."/>
            <person name="Salzberg S.L."/>
            <person name="Tang P."/>
            <person name="Chiu C.-H."/>
            <person name="Lee Y.-S."/>
            <person name="Embley T.M."/>
            <person name="Coombs G.H."/>
            <person name="Mottram J.C."/>
            <person name="Tachezy J."/>
            <person name="Fraser-Liggett C.M."/>
            <person name="Johnson P.J."/>
        </authorList>
    </citation>
    <scope>NUCLEOTIDE SEQUENCE [LARGE SCALE GENOMIC DNA]</scope>
    <source>
        <strain evidence="5">G3</strain>
    </source>
</reference>
<dbReference type="KEGG" id="tva:4747095"/>
<evidence type="ECO:0000256" key="1">
    <source>
        <dbReference type="ARBA" id="ARBA00022737"/>
    </source>
</evidence>
<feature type="repeat" description="ANK" evidence="3">
    <location>
        <begin position="297"/>
        <end position="329"/>
    </location>
</feature>
<dbReference type="PROSITE" id="PS50088">
    <property type="entry name" value="ANK_REPEAT"/>
    <property type="match status" value="5"/>
</dbReference>
<evidence type="ECO:0000313" key="5">
    <source>
        <dbReference type="EMBL" id="EAX89425.1"/>
    </source>
</evidence>
<accession>A2G090</accession>
<sequence length="450" mass="50603">MSKWKSLTPEFQELVMTTEMVWNISEPLIDMIVSNFQSIINNNIFSPYAILDLFDCISSKSLKNLLPYVKLVSSFLKSQNLLKIEYPFSQNPALQAALIKSDVISGEIPEEYTNMSLEDIYKIYPKDSLKNIIFYDDIEKFRGLQDLNIMIDETYSLIDYCARCGAVKCFDYLLEKGQKFTDETMENAFIGNNTEIIHKCETKCFVSTRCLMNCIENHHNITAKYVQEKYALDFPWESTLMYYNFQSFFAKLSSSKTIDDRDEYGKTALMAACEYGFFPIVSFLVENGSEVNLKDERGCSPLTFAAANNRPEIVTFLLSKGADIESKTKIGFTPLIIASQQNSIESIVVLFNNEVNLNNTDETGATALMIAIQEGSSDVIQFLVENGCDLNIQDSNGNSALILAANYGNAGVVQYLVENGAKKDLANGKGFTAMQIAHELGFTDIEEILN</sequence>
<dbReference type="PROSITE" id="PS50297">
    <property type="entry name" value="ANK_REP_REGION"/>
    <property type="match status" value="4"/>
</dbReference>
<feature type="repeat" description="ANK" evidence="3">
    <location>
        <begin position="264"/>
        <end position="296"/>
    </location>
</feature>
<dbReference type="InParanoid" id="A2G090"/>
<name>A2G090_TRIV3</name>
<proteinExistence type="predicted"/>
<evidence type="ECO:0000313" key="6">
    <source>
        <dbReference type="Proteomes" id="UP000001542"/>
    </source>
</evidence>
<dbReference type="eggNOG" id="KOG0504">
    <property type="taxonomic scope" value="Eukaryota"/>
</dbReference>
<feature type="repeat" description="ANK" evidence="3">
    <location>
        <begin position="330"/>
        <end position="362"/>
    </location>
</feature>
<dbReference type="InterPro" id="IPR036770">
    <property type="entry name" value="Ankyrin_rpt-contain_sf"/>
</dbReference>
<dbReference type="Proteomes" id="UP000001542">
    <property type="component" value="Unassembled WGS sequence"/>
</dbReference>
<dbReference type="VEuPathDB" id="TrichDB:TVAGG3_0732110"/>
<dbReference type="SUPFAM" id="SSF48403">
    <property type="entry name" value="Ankyrin repeat"/>
    <property type="match status" value="1"/>
</dbReference>
<dbReference type="InterPro" id="IPR002110">
    <property type="entry name" value="Ankyrin_rpt"/>
</dbReference>
<keyword evidence="2 3" id="KW-0040">ANK repeat</keyword>